<dbReference type="GO" id="GO:0008967">
    <property type="term" value="F:phosphoglycolate phosphatase activity"/>
    <property type="evidence" value="ECO:0007669"/>
    <property type="project" value="UniProtKB-EC"/>
</dbReference>
<evidence type="ECO:0000256" key="2">
    <source>
        <dbReference type="ARBA" id="ARBA00004818"/>
    </source>
</evidence>
<dbReference type="Pfam" id="PF00702">
    <property type="entry name" value="Hydrolase"/>
    <property type="match status" value="1"/>
</dbReference>
<dbReference type="SUPFAM" id="SSF56784">
    <property type="entry name" value="HAD-like"/>
    <property type="match status" value="1"/>
</dbReference>
<evidence type="ECO:0000256" key="3">
    <source>
        <dbReference type="ARBA" id="ARBA00006171"/>
    </source>
</evidence>
<comment type="caution">
    <text evidence="5">The sequence shown here is derived from an EMBL/GenBank/DDBJ whole genome shotgun (WGS) entry which is preliminary data.</text>
</comment>
<dbReference type="PANTHER" id="PTHR43434:SF1">
    <property type="entry name" value="PHOSPHOGLYCOLATE PHOSPHATASE"/>
    <property type="match status" value="1"/>
</dbReference>
<comment type="similarity">
    <text evidence="3">Belongs to the HAD-like hydrolase superfamily. CbbY/CbbZ/Gph/YieH family.</text>
</comment>
<dbReference type="InterPro" id="IPR050155">
    <property type="entry name" value="HAD-like_hydrolase_sf"/>
</dbReference>
<dbReference type="SFLD" id="SFLDS00003">
    <property type="entry name" value="Haloacid_Dehalogenase"/>
    <property type="match status" value="1"/>
</dbReference>
<organism evidence="5 6">
    <name type="scientific">Hymenobacter luteus</name>
    <dbReference type="NCBI Taxonomy" id="1411122"/>
    <lineage>
        <taxon>Bacteria</taxon>
        <taxon>Pseudomonadati</taxon>
        <taxon>Bacteroidota</taxon>
        <taxon>Cytophagia</taxon>
        <taxon>Cytophagales</taxon>
        <taxon>Hymenobacteraceae</taxon>
        <taxon>Hymenobacter</taxon>
    </lineage>
</organism>
<evidence type="ECO:0000313" key="6">
    <source>
        <dbReference type="Proteomes" id="UP000532746"/>
    </source>
</evidence>
<gene>
    <name evidence="5" type="ORF">HNQ93_002238</name>
</gene>
<comment type="catalytic activity">
    <reaction evidence="1">
        <text>2-phosphoglycolate + H2O = glycolate + phosphate</text>
        <dbReference type="Rhea" id="RHEA:14369"/>
        <dbReference type="ChEBI" id="CHEBI:15377"/>
        <dbReference type="ChEBI" id="CHEBI:29805"/>
        <dbReference type="ChEBI" id="CHEBI:43474"/>
        <dbReference type="ChEBI" id="CHEBI:58033"/>
        <dbReference type="EC" id="3.1.3.18"/>
    </reaction>
</comment>
<dbReference type="EC" id="3.1.3.18" evidence="4"/>
<evidence type="ECO:0000313" key="5">
    <source>
        <dbReference type="EMBL" id="MBB6059378.1"/>
    </source>
</evidence>
<dbReference type="NCBIfam" id="TIGR01549">
    <property type="entry name" value="HAD-SF-IA-v1"/>
    <property type="match status" value="1"/>
</dbReference>
<reference evidence="5 6" key="1">
    <citation type="submission" date="2020-08" db="EMBL/GenBank/DDBJ databases">
        <title>Genomic Encyclopedia of Type Strains, Phase IV (KMG-IV): sequencing the most valuable type-strain genomes for metagenomic binning, comparative biology and taxonomic classification.</title>
        <authorList>
            <person name="Goeker M."/>
        </authorList>
    </citation>
    <scope>NUCLEOTIDE SEQUENCE [LARGE SCALE GENOMIC DNA]</scope>
    <source>
        <strain evidence="5 6">DSM 26718</strain>
    </source>
</reference>
<keyword evidence="6" id="KW-1185">Reference proteome</keyword>
<dbReference type="Gene3D" id="1.10.150.240">
    <property type="entry name" value="Putative phosphatase, domain 2"/>
    <property type="match status" value="1"/>
</dbReference>
<dbReference type="AlphaFoldDB" id="A0A7W9WBU9"/>
<dbReference type="InterPro" id="IPR036412">
    <property type="entry name" value="HAD-like_sf"/>
</dbReference>
<dbReference type="SFLD" id="SFLDG01129">
    <property type="entry name" value="C1.5:_HAD__Beta-PGM__Phosphata"/>
    <property type="match status" value="1"/>
</dbReference>
<dbReference type="InterPro" id="IPR006439">
    <property type="entry name" value="HAD-SF_hydro_IA"/>
</dbReference>
<dbReference type="Gene3D" id="3.40.50.1000">
    <property type="entry name" value="HAD superfamily/HAD-like"/>
    <property type="match status" value="1"/>
</dbReference>
<evidence type="ECO:0000256" key="1">
    <source>
        <dbReference type="ARBA" id="ARBA00000830"/>
    </source>
</evidence>
<name>A0A7W9WBU9_9BACT</name>
<dbReference type="Proteomes" id="UP000532746">
    <property type="component" value="Unassembled WGS sequence"/>
</dbReference>
<dbReference type="GO" id="GO:0006281">
    <property type="term" value="P:DNA repair"/>
    <property type="evidence" value="ECO:0007669"/>
    <property type="project" value="TreeGrafter"/>
</dbReference>
<evidence type="ECO:0000256" key="4">
    <source>
        <dbReference type="ARBA" id="ARBA00013078"/>
    </source>
</evidence>
<accession>A0A7W9WBU9</accession>
<sequence length="241" mass="27724">MNHSPSLDWTGLRCVIFDVDGTLYAQDRLRKRMLRALLRYYSIRPWKLAELQILRRFRIEREKQSAYAGADLEADQYQWVAQNRRYPAEQVREVVQRWMFQHPNQFLLPCRYPGVAEFFAALRARGITIGIYSDYPAQEKLAALGLAADIIISSTDKTVNRLKPNPQGLLHITRQLGLLPQQCLFIGDRPELDGACAEAAAMPYLIVDKQPFPAFTFYDKLTHHLSTTPTPARYESDIHSA</sequence>
<dbReference type="InterPro" id="IPR023198">
    <property type="entry name" value="PGP-like_dom2"/>
</dbReference>
<dbReference type="PANTHER" id="PTHR43434">
    <property type="entry name" value="PHOSPHOGLYCOLATE PHOSPHATASE"/>
    <property type="match status" value="1"/>
</dbReference>
<keyword evidence="5" id="KW-0378">Hydrolase</keyword>
<proteinExistence type="inferred from homology"/>
<dbReference type="InterPro" id="IPR023214">
    <property type="entry name" value="HAD_sf"/>
</dbReference>
<dbReference type="RefSeq" id="WP_183404163.1">
    <property type="nucleotide sequence ID" value="NZ_JACHGG010000003.1"/>
</dbReference>
<protein>
    <recommendedName>
        <fullName evidence="4">phosphoglycolate phosphatase</fullName>
        <ecNumber evidence="4">3.1.3.18</ecNumber>
    </recommendedName>
</protein>
<comment type="pathway">
    <text evidence="2">Organic acid metabolism; glycolate biosynthesis; glycolate from 2-phosphoglycolate: step 1/1.</text>
</comment>
<dbReference type="EMBL" id="JACHGG010000003">
    <property type="protein sequence ID" value="MBB6059378.1"/>
    <property type="molecule type" value="Genomic_DNA"/>
</dbReference>